<proteinExistence type="predicted"/>
<reference evidence="1 2" key="1">
    <citation type="submission" date="2024-09" db="EMBL/GenBank/DDBJ databases">
        <authorList>
            <person name="Sun Q."/>
            <person name="Mori K."/>
        </authorList>
    </citation>
    <scope>NUCLEOTIDE SEQUENCE [LARGE SCALE GENOMIC DNA]</scope>
    <source>
        <strain evidence="1 2">TBRC 0563</strain>
    </source>
</reference>
<keyword evidence="2" id="KW-1185">Reference proteome</keyword>
<organism evidence="1 2">
    <name type="scientific">Actinoallomurus acaciae</name>
    <dbReference type="NCBI Taxonomy" id="502577"/>
    <lineage>
        <taxon>Bacteria</taxon>
        <taxon>Bacillati</taxon>
        <taxon>Actinomycetota</taxon>
        <taxon>Actinomycetes</taxon>
        <taxon>Streptosporangiales</taxon>
        <taxon>Thermomonosporaceae</taxon>
        <taxon>Actinoallomurus</taxon>
    </lineage>
</organism>
<dbReference type="RefSeq" id="WP_378203114.1">
    <property type="nucleotide sequence ID" value="NZ_JBHLZP010000123.1"/>
</dbReference>
<accession>A0ABV5YGF3</accession>
<gene>
    <name evidence="1" type="ORF">ACFFNX_18235</name>
</gene>
<protein>
    <submittedName>
        <fullName evidence="1">Uncharacterized protein</fullName>
    </submittedName>
</protein>
<dbReference type="EMBL" id="JBHLZP010000123">
    <property type="protein sequence ID" value="MFB9834125.1"/>
    <property type="molecule type" value="Genomic_DNA"/>
</dbReference>
<comment type="caution">
    <text evidence="1">The sequence shown here is derived from an EMBL/GenBank/DDBJ whole genome shotgun (WGS) entry which is preliminary data.</text>
</comment>
<name>A0ABV5YGF3_9ACTN</name>
<sequence length="158" mass="17846">MAGWEQTRRRHRLVHDVAGDFARNGPRALAAWRPAIETEFGGLDDLLRDVQRRLHTAAEARLDALIEAPPADLDTSVAAVLDEVAEIYPDLRRLLDAHASHPAVAEGTVRFHRSVRTATGVDLTRTRSDRSRYEEKGPVRDRKPVFFARLRPVCGWLH</sequence>
<evidence type="ECO:0000313" key="1">
    <source>
        <dbReference type="EMBL" id="MFB9834125.1"/>
    </source>
</evidence>
<evidence type="ECO:0000313" key="2">
    <source>
        <dbReference type="Proteomes" id="UP001589627"/>
    </source>
</evidence>
<dbReference type="Proteomes" id="UP001589627">
    <property type="component" value="Unassembled WGS sequence"/>
</dbReference>